<dbReference type="InterPro" id="IPR041489">
    <property type="entry name" value="PDZ_6"/>
</dbReference>
<dbReference type="Pfam" id="PF04459">
    <property type="entry name" value="DUF512"/>
    <property type="match status" value="1"/>
</dbReference>
<evidence type="ECO:0000259" key="3">
    <source>
        <dbReference type="Pfam" id="PF19238"/>
    </source>
</evidence>
<dbReference type="InterPro" id="IPR007549">
    <property type="entry name" value="DUF512"/>
</dbReference>
<evidence type="ECO:0000259" key="2">
    <source>
        <dbReference type="Pfam" id="PF17820"/>
    </source>
</evidence>
<gene>
    <name evidence="4" type="ORF">SH1V18_42120</name>
</gene>
<evidence type="ECO:0000313" key="4">
    <source>
        <dbReference type="EMBL" id="GKX31732.1"/>
    </source>
</evidence>
<dbReference type="Gene3D" id="2.30.42.10">
    <property type="match status" value="1"/>
</dbReference>
<dbReference type="Proteomes" id="UP001144256">
    <property type="component" value="Unassembled WGS sequence"/>
</dbReference>
<dbReference type="EMBL" id="BRLB01000020">
    <property type="protein sequence ID" value="GKX31732.1"/>
    <property type="molecule type" value="Genomic_DNA"/>
</dbReference>
<dbReference type="InterPro" id="IPR045375">
    <property type="entry name" value="Put_radical_SAM-like_N"/>
</dbReference>
<name>A0A9W5YD16_9FIRM</name>
<dbReference type="InterPro" id="IPR058240">
    <property type="entry name" value="rSAM_sf"/>
</dbReference>
<dbReference type="RefSeq" id="WP_281819014.1">
    <property type="nucleotide sequence ID" value="NZ_BRLB01000020.1"/>
</dbReference>
<reference evidence="4" key="1">
    <citation type="submission" date="2022-06" db="EMBL/GenBank/DDBJ databases">
        <title>Vallitalea longa sp. nov., an anaerobic bacterium isolated from marine sediment.</title>
        <authorList>
            <person name="Hirano S."/>
            <person name="Terahara T."/>
            <person name="Mori K."/>
            <person name="Hamada M."/>
            <person name="Matsumoto R."/>
            <person name="Kobayashi T."/>
        </authorList>
    </citation>
    <scope>NUCLEOTIDE SEQUENCE</scope>
    <source>
        <strain evidence="4">SH18-1</strain>
    </source>
</reference>
<sequence length="437" mass="50407">MKDSFHKVIHVKEDSIAYELGIQPGDKLISINNQSIEDALDYHFFVDDDYLEVLILKDNGEEWLLEIEKDYNEGLGIEFENDLMDEYKSCSNKCIFCFIDQLPKGMRDTLYFKDDDSRLSFLQGNYITLTNMKDKDVDRLIKYHLSPINISIHSMNMELRKKMLNNRFADRLIAYMKKFYDAGITMNGQIVLCKGINDGKELDYSIDKLREFIPHMQSVSVVPVGLSKYRNGLYELESFTKEDANQVLDIIHKWQDIIYEEKGTHFIHAGDEFYLMAEKPIPDENNYDGYLQLENGVGMSRLLIDEFELCYNEIGTNDQLEKNISIVTGILAYDMIRAMVEKLNKKFPKVKVNIYPIINNFFGHNITVSGLLTGKDIIEQLQDKELGDKLLLPCNVLRSGEETLLDDVTITDIENTLQVNVAVVKSTGQDFIRNILG</sequence>
<feature type="domain" description="DUF512" evidence="1">
    <location>
        <begin position="222"/>
        <end position="425"/>
    </location>
</feature>
<dbReference type="SUPFAM" id="SSF50156">
    <property type="entry name" value="PDZ domain-like"/>
    <property type="match status" value="1"/>
</dbReference>
<comment type="caution">
    <text evidence="4">The sequence shown here is derived from an EMBL/GenBank/DDBJ whole genome shotgun (WGS) entry which is preliminary data.</text>
</comment>
<keyword evidence="5" id="KW-1185">Reference proteome</keyword>
<dbReference type="AlphaFoldDB" id="A0A9W5YD16"/>
<protein>
    <submittedName>
        <fullName evidence="4">Radical SAM protein</fullName>
    </submittedName>
</protein>
<evidence type="ECO:0000259" key="1">
    <source>
        <dbReference type="Pfam" id="PF04459"/>
    </source>
</evidence>
<dbReference type="Pfam" id="PF19238">
    <property type="entry name" value="Radical_SAM_2"/>
    <property type="match status" value="1"/>
</dbReference>
<dbReference type="SUPFAM" id="SSF102114">
    <property type="entry name" value="Radical SAM enzymes"/>
    <property type="match status" value="1"/>
</dbReference>
<organism evidence="4 5">
    <name type="scientific">Vallitalea longa</name>
    <dbReference type="NCBI Taxonomy" id="2936439"/>
    <lineage>
        <taxon>Bacteria</taxon>
        <taxon>Bacillati</taxon>
        <taxon>Bacillota</taxon>
        <taxon>Clostridia</taxon>
        <taxon>Lachnospirales</taxon>
        <taxon>Vallitaleaceae</taxon>
        <taxon>Vallitalea</taxon>
    </lineage>
</organism>
<accession>A0A9W5YD16</accession>
<dbReference type="Pfam" id="PF17820">
    <property type="entry name" value="PDZ_6"/>
    <property type="match status" value="1"/>
</dbReference>
<dbReference type="InterPro" id="IPR036034">
    <property type="entry name" value="PDZ_sf"/>
</dbReference>
<feature type="domain" description="Putative radical SAM N-terminal" evidence="3">
    <location>
        <begin position="69"/>
        <end position="219"/>
    </location>
</feature>
<feature type="domain" description="PDZ" evidence="2">
    <location>
        <begin position="11"/>
        <end position="47"/>
    </location>
</feature>
<dbReference type="Gene3D" id="3.20.20.70">
    <property type="entry name" value="Aldolase class I"/>
    <property type="match status" value="1"/>
</dbReference>
<dbReference type="InterPro" id="IPR013785">
    <property type="entry name" value="Aldolase_TIM"/>
</dbReference>
<evidence type="ECO:0000313" key="5">
    <source>
        <dbReference type="Proteomes" id="UP001144256"/>
    </source>
</evidence>
<proteinExistence type="predicted"/>